<comment type="caution">
    <text evidence="1">The sequence shown here is derived from an EMBL/GenBank/DDBJ whole genome shotgun (WGS) entry which is preliminary data.</text>
</comment>
<dbReference type="Proteomes" id="UP001152888">
    <property type="component" value="Unassembled WGS sequence"/>
</dbReference>
<sequence length="112" mass="12011">RCHSSSTAAVSRRWVSRQWLKLRLAAVLRQYAATTCACAALPAVPSASPPPEISSRRSAGGSVGRWLVVPTEGATRALCASLISSRTRKMYDCRALPGTTKCCLFVDISVVM</sequence>
<evidence type="ECO:0000313" key="2">
    <source>
        <dbReference type="Proteomes" id="UP001152888"/>
    </source>
</evidence>
<protein>
    <submittedName>
        <fullName evidence="1">Uncharacterized protein</fullName>
    </submittedName>
</protein>
<proteinExistence type="predicted"/>
<gene>
    <name evidence="1" type="ORF">ACAOBT_LOCUS1559</name>
</gene>
<organism evidence="1 2">
    <name type="scientific">Acanthoscelides obtectus</name>
    <name type="common">Bean weevil</name>
    <name type="synonym">Bruchus obtectus</name>
    <dbReference type="NCBI Taxonomy" id="200917"/>
    <lineage>
        <taxon>Eukaryota</taxon>
        <taxon>Metazoa</taxon>
        <taxon>Ecdysozoa</taxon>
        <taxon>Arthropoda</taxon>
        <taxon>Hexapoda</taxon>
        <taxon>Insecta</taxon>
        <taxon>Pterygota</taxon>
        <taxon>Neoptera</taxon>
        <taxon>Endopterygota</taxon>
        <taxon>Coleoptera</taxon>
        <taxon>Polyphaga</taxon>
        <taxon>Cucujiformia</taxon>
        <taxon>Chrysomeloidea</taxon>
        <taxon>Chrysomelidae</taxon>
        <taxon>Bruchinae</taxon>
        <taxon>Bruchini</taxon>
        <taxon>Acanthoscelides</taxon>
    </lineage>
</organism>
<feature type="non-terminal residue" evidence="1">
    <location>
        <position position="1"/>
    </location>
</feature>
<name>A0A9P0NRU6_ACAOB</name>
<reference evidence="1" key="1">
    <citation type="submission" date="2022-03" db="EMBL/GenBank/DDBJ databases">
        <authorList>
            <person name="Sayadi A."/>
        </authorList>
    </citation>
    <scope>NUCLEOTIDE SEQUENCE</scope>
</reference>
<dbReference type="EMBL" id="CAKOFQ010006665">
    <property type="protein sequence ID" value="CAH1956430.1"/>
    <property type="molecule type" value="Genomic_DNA"/>
</dbReference>
<evidence type="ECO:0000313" key="1">
    <source>
        <dbReference type="EMBL" id="CAH1956430.1"/>
    </source>
</evidence>
<dbReference type="AlphaFoldDB" id="A0A9P0NRU6"/>
<accession>A0A9P0NRU6</accession>
<keyword evidence="2" id="KW-1185">Reference proteome</keyword>